<dbReference type="CDD" id="cd05324">
    <property type="entry name" value="carb_red_PTCR-like_SDR_c"/>
    <property type="match status" value="1"/>
</dbReference>
<keyword evidence="3" id="KW-0560">Oxidoreductase</keyword>
<dbReference type="PANTHER" id="PTHR43490:SF99">
    <property type="entry name" value="SHORT-CHAIN DEHYDROGENASE_REDUCTASE"/>
    <property type="match status" value="1"/>
</dbReference>
<evidence type="ECO:0000256" key="1">
    <source>
        <dbReference type="ARBA" id="ARBA00006484"/>
    </source>
</evidence>
<evidence type="ECO:0000256" key="2">
    <source>
        <dbReference type="ARBA" id="ARBA00022857"/>
    </source>
</evidence>
<dbReference type="EMBL" id="CP098251">
    <property type="protein sequence ID" value="WAV90576.1"/>
    <property type="molecule type" value="Genomic_DNA"/>
</dbReference>
<dbReference type="Proteomes" id="UP001164819">
    <property type="component" value="Chromosome"/>
</dbReference>
<dbReference type="GO" id="GO:0016616">
    <property type="term" value="F:oxidoreductase activity, acting on the CH-OH group of donors, NAD or NADP as acceptor"/>
    <property type="evidence" value="ECO:0007669"/>
    <property type="project" value="InterPro"/>
</dbReference>
<comment type="similarity">
    <text evidence="1 4">Belongs to the short-chain dehydrogenases/reductases (SDR) family.</text>
</comment>
<dbReference type="PROSITE" id="PS00061">
    <property type="entry name" value="ADH_SHORT"/>
    <property type="match status" value="1"/>
</dbReference>
<evidence type="ECO:0000256" key="3">
    <source>
        <dbReference type="ARBA" id="ARBA00023002"/>
    </source>
</evidence>
<name>A0A9E9LA71_9BURK</name>
<organism evidence="5">
    <name type="scientific">Oxalobacter aliiformigenes</name>
    <dbReference type="NCBI Taxonomy" id="2946593"/>
    <lineage>
        <taxon>Bacteria</taxon>
        <taxon>Pseudomonadati</taxon>
        <taxon>Pseudomonadota</taxon>
        <taxon>Betaproteobacteria</taxon>
        <taxon>Burkholderiales</taxon>
        <taxon>Oxalobacteraceae</taxon>
        <taxon>Oxalobacter</taxon>
    </lineage>
</organism>
<dbReference type="Gene3D" id="3.40.50.720">
    <property type="entry name" value="NAD(P)-binding Rossmann-like Domain"/>
    <property type="match status" value="1"/>
</dbReference>
<evidence type="ECO:0000256" key="4">
    <source>
        <dbReference type="RuleBase" id="RU000363"/>
    </source>
</evidence>
<protein>
    <submittedName>
        <fullName evidence="5">SDR family oxidoreductase</fullName>
    </submittedName>
</protein>
<dbReference type="AlphaFoldDB" id="A0A9E9LA71"/>
<dbReference type="InterPro" id="IPR036291">
    <property type="entry name" value="NAD(P)-bd_dom_sf"/>
</dbReference>
<reference evidence="5" key="1">
    <citation type="journal article" date="2022" name="Front. Microbiol.">
        <title>New perspectives on an old grouping: The genomic and phenotypic variability of Oxalobacter formigenes and the implications for calcium oxalate stone prevention.</title>
        <authorList>
            <person name="Chmiel J.A."/>
            <person name="Carr C."/>
            <person name="Stuivenberg G.A."/>
            <person name="Venema R."/>
            <person name="Chanyi R.M."/>
            <person name="Al K.F."/>
            <person name="Giguere D."/>
            <person name="Say H."/>
            <person name="Akouris P.P."/>
            <person name="Dominguez Romero S.A."/>
            <person name="Kwong A."/>
            <person name="Tai V."/>
            <person name="Koval S.F."/>
            <person name="Razvi H."/>
            <person name="Bjazevic J."/>
            <person name="Burton J.P."/>
        </authorList>
    </citation>
    <scope>NUCLEOTIDE SEQUENCE</scope>
    <source>
        <strain evidence="5">OxK</strain>
    </source>
</reference>
<accession>A0A9E9LA71</accession>
<dbReference type="Pfam" id="PF00106">
    <property type="entry name" value="adh_short"/>
    <property type="match status" value="1"/>
</dbReference>
<gene>
    <name evidence="5" type="ORF">NB646_06805</name>
</gene>
<evidence type="ECO:0000313" key="5">
    <source>
        <dbReference type="EMBL" id="WAV90576.1"/>
    </source>
</evidence>
<dbReference type="InterPro" id="IPR045313">
    <property type="entry name" value="CBR1-like"/>
</dbReference>
<dbReference type="PRINTS" id="PR00080">
    <property type="entry name" value="SDRFAMILY"/>
</dbReference>
<proteinExistence type="inferred from homology"/>
<dbReference type="InterPro" id="IPR002347">
    <property type="entry name" value="SDR_fam"/>
</dbReference>
<dbReference type="InterPro" id="IPR020904">
    <property type="entry name" value="Sc_DH/Rdtase_CS"/>
</dbReference>
<keyword evidence="2" id="KW-0521">NADP</keyword>
<dbReference type="SUPFAM" id="SSF51735">
    <property type="entry name" value="NAD(P)-binding Rossmann-fold domains"/>
    <property type="match status" value="1"/>
</dbReference>
<dbReference type="PRINTS" id="PR00081">
    <property type="entry name" value="GDHRDH"/>
</dbReference>
<dbReference type="PANTHER" id="PTHR43490">
    <property type="entry name" value="(+)-NEOMENTHOL DEHYDROGENASE"/>
    <property type="match status" value="1"/>
</dbReference>
<dbReference type="RefSeq" id="WP_269315606.1">
    <property type="nucleotide sequence ID" value="NZ_CP098251.1"/>
</dbReference>
<sequence length="242" mass="25977">MNESRIALVTGGNKGIGYEICRQLMHRGCHVLLGARNRSEGEAAVAALTKEEKGDIGFITIDLNDPRTFSIAQADISGRFGKLDILVNNAGVVPDGDYKVYDVPVRILKETFDTNFFALVELTQIMLPLIRKSPAGRIVNQSSILASLTAQSLPDSPLKQGKSFAYNASKTAVNAFTVHLADFLKGTPVKVNSAHPGSVRTAMNPGGNLEDFEGARTAVALAMLPENGPSGGFFYLDTPLPW</sequence>